<evidence type="ECO:0000313" key="6">
    <source>
        <dbReference type="EMBL" id="GBE88446.1"/>
    </source>
</evidence>
<evidence type="ECO:0000256" key="2">
    <source>
        <dbReference type="ARBA" id="ARBA00022771"/>
    </source>
</evidence>
<dbReference type="GO" id="GO:0031213">
    <property type="term" value="C:RSF complex"/>
    <property type="evidence" value="ECO:0007669"/>
    <property type="project" value="InterPro"/>
</dbReference>
<feature type="compositionally biased region" description="Low complexity" evidence="4">
    <location>
        <begin position="957"/>
        <end position="974"/>
    </location>
</feature>
<evidence type="ECO:0000313" key="7">
    <source>
        <dbReference type="Proteomes" id="UP000287166"/>
    </source>
</evidence>
<feature type="compositionally biased region" description="Basic and acidic residues" evidence="4">
    <location>
        <begin position="438"/>
        <end position="450"/>
    </location>
</feature>
<feature type="compositionally biased region" description="Low complexity" evidence="4">
    <location>
        <begin position="384"/>
        <end position="394"/>
    </location>
</feature>
<dbReference type="PANTHER" id="PTHR14296:SF3">
    <property type="entry name" value="DIKAR, ISOFORM F"/>
    <property type="match status" value="1"/>
</dbReference>
<feature type="region of interest" description="Disordered" evidence="4">
    <location>
        <begin position="1"/>
        <end position="22"/>
    </location>
</feature>
<feature type="compositionally biased region" description="Polar residues" evidence="4">
    <location>
        <begin position="352"/>
        <end position="362"/>
    </location>
</feature>
<evidence type="ECO:0000256" key="1">
    <source>
        <dbReference type="ARBA" id="ARBA00022723"/>
    </source>
</evidence>
<feature type="compositionally biased region" description="Polar residues" evidence="4">
    <location>
        <begin position="508"/>
        <end position="519"/>
    </location>
</feature>
<feature type="region of interest" description="Disordered" evidence="4">
    <location>
        <begin position="285"/>
        <end position="557"/>
    </location>
</feature>
<dbReference type="InterPro" id="IPR028938">
    <property type="entry name" value="Rsf1-like"/>
</dbReference>
<feature type="compositionally biased region" description="Polar residues" evidence="4">
    <location>
        <begin position="1051"/>
        <end position="1072"/>
    </location>
</feature>
<keyword evidence="1" id="KW-0479">Metal-binding</keyword>
<feature type="region of interest" description="Disordered" evidence="4">
    <location>
        <begin position="926"/>
        <end position="974"/>
    </location>
</feature>
<reference evidence="6 7" key="1">
    <citation type="journal article" date="2018" name="Sci. Rep.">
        <title>Genome sequence of the cauliflower mushroom Sparassis crispa (Hanabiratake) and its association with beneficial usage.</title>
        <authorList>
            <person name="Kiyama R."/>
            <person name="Furutani Y."/>
            <person name="Kawaguchi K."/>
            <person name="Nakanishi T."/>
        </authorList>
    </citation>
    <scope>NUCLEOTIDE SEQUENCE [LARGE SCALE GENOMIC DNA]</scope>
</reference>
<dbReference type="PROSITE" id="PS01359">
    <property type="entry name" value="ZF_PHD_1"/>
    <property type="match status" value="1"/>
</dbReference>
<gene>
    <name evidence="6" type="ORF">SCP_1302610</name>
</gene>
<feature type="compositionally biased region" description="Acidic residues" evidence="4">
    <location>
        <begin position="208"/>
        <end position="217"/>
    </location>
</feature>
<dbReference type="SUPFAM" id="SSF57903">
    <property type="entry name" value="FYVE/PHD zinc finger"/>
    <property type="match status" value="1"/>
</dbReference>
<feature type="compositionally biased region" description="Low complexity" evidence="4">
    <location>
        <begin position="335"/>
        <end position="351"/>
    </location>
</feature>
<dbReference type="GeneID" id="38785363"/>
<feature type="compositionally biased region" description="Pro residues" evidence="4">
    <location>
        <begin position="119"/>
        <end position="131"/>
    </location>
</feature>
<feature type="compositionally biased region" description="Polar residues" evidence="4">
    <location>
        <begin position="715"/>
        <end position="738"/>
    </location>
</feature>
<dbReference type="AlphaFoldDB" id="A0A401H1X0"/>
<evidence type="ECO:0000259" key="5">
    <source>
        <dbReference type="SMART" id="SM00249"/>
    </source>
</evidence>
<name>A0A401H1X0_9APHY</name>
<feature type="region of interest" description="Disordered" evidence="4">
    <location>
        <begin position="165"/>
        <end position="221"/>
    </location>
</feature>
<dbReference type="InterPro" id="IPR013083">
    <property type="entry name" value="Znf_RING/FYVE/PHD"/>
</dbReference>
<keyword evidence="7" id="KW-1185">Reference proteome</keyword>
<feature type="compositionally biased region" description="Basic and acidic residues" evidence="4">
    <location>
        <begin position="371"/>
        <end position="382"/>
    </location>
</feature>
<dbReference type="InterPro" id="IPR019787">
    <property type="entry name" value="Znf_PHD-finger"/>
</dbReference>
<proteinExistence type="predicted"/>
<feature type="region of interest" description="Disordered" evidence="4">
    <location>
        <begin position="1049"/>
        <end position="1094"/>
    </location>
</feature>
<dbReference type="RefSeq" id="XP_027619359.1">
    <property type="nucleotide sequence ID" value="XM_027763558.1"/>
</dbReference>
<feature type="compositionally biased region" description="Low complexity" evidence="4">
    <location>
        <begin position="530"/>
        <end position="541"/>
    </location>
</feature>
<keyword evidence="2" id="KW-0863">Zinc-finger</keyword>
<comment type="caution">
    <text evidence="6">The sequence shown here is derived from an EMBL/GenBank/DDBJ whole genome shotgun (WGS) entry which is preliminary data.</text>
</comment>
<dbReference type="CDD" id="cd15489">
    <property type="entry name" value="PHD_SF"/>
    <property type="match status" value="1"/>
</dbReference>
<sequence>MPRRTLTPATPASSAPPVVPPRDPSLLAQSDPEWAANLHLLRRQWKWAAFSQFFYTFAPLLAMSDVALSDIEDDLARSTAIYLPRVMQRLLYTLTQDRKITIDTWQTGLRKQYMRRDPPANPIGPEPPAPSRHPSSIPEQTEEEYANDDSIAEPSGDVVAVDSTKEAGQNPAGAADISKATSEQPVKPEGLNLESVPPTPSVKKEASPEPEADEQEESKDWLELPMLTKLDSLHLVTEWQFQNPHRLRTIMKDDDEGAQWRIEPVGYDAKTNAYWLIGPDRLWIQRVPPKPPKGVKRKRTTTAKKVATVASTSKEEPEANDSDSPRSAKRKRAPPRASTSRASRSRIQQSTEQPQASGSKTTRAAKLQANKKLDAQAKELAEYQRQAALAARSSSRSHKKGGSQASPAKLSPRGTRTSARLRGSTAKNDDEWQEIPDEWLHETADSDAKTPVKKGKGKEVRVQSEKEKEDEPSEDAELLRTGLESDADSSVLTELSDDVDGRHESSAPEETQPQPNGKSKSGRKTRSTNAKGAATAAEAVASIDTGAEELEAPPEEKPWIPADFIEWETICVTLHEWEHISERFEKSNHYLERALFKVLSQQIVPAVTAELKEANRKRQMEDAIVHRKRSSRIAMKESEKEEARIAAQKKAEEAEKMARAKRVEARARREEAEREKRELAREQRREEREERERRATEKQEGDESASIDVIDRGSSRSSKASVANGTHSTGSVQLSRVATPSGVRSPDWILDCEICHKSGINLDDGLPMVSCGLCNKWQHITCHDLADQHAGRPRRNWEVQQFYCRACRQRHANTNGLSHGTHQQSYTQAQQQYPWTQAAAADAVHLQKTGSSSYSRDPYAQSTSDLRFLPRQAVENGTSYGQQVYPQKGVPAQSAYARQQQATPALTFAHYQPEQRMFSTSRTPHAVQIPPAWPSRPSSADNMGYAQPQPVSPAVHQSAQFSPQYSQPQYSQSSGSYLNNRIPAAYAPSPIPQRQLSYGAGMESALPASNGTNGAWNAGSNGYHSPSASATQAAAESLAFMQELASGRSAGWQQPTNFQARTNGDLSGSYGHQNVHPDHHGMGATPQYHYSSSS</sequence>
<dbReference type="EMBL" id="BFAD01000013">
    <property type="protein sequence ID" value="GBE88446.1"/>
    <property type="molecule type" value="Genomic_DNA"/>
</dbReference>
<dbReference type="OrthoDB" id="303107at2759"/>
<dbReference type="Gene3D" id="3.30.40.10">
    <property type="entry name" value="Zinc/RING finger domain, C3HC4 (zinc finger)"/>
    <property type="match status" value="1"/>
</dbReference>
<dbReference type="InParanoid" id="A0A401H1X0"/>
<dbReference type="STRING" id="139825.A0A401H1X0"/>
<dbReference type="PANTHER" id="PTHR14296">
    <property type="entry name" value="REMODELING AND SPACING FACTOR 1"/>
    <property type="match status" value="1"/>
</dbReference>
<accession>A0A401H1X0</accession>
<feature type="compositionally biased region" description="Basic and acidic residues" evidence="4">
    <location>
        <begin position="457"/>
        <end position="469"/>
    </location>
</feature>
<dbReference type="Proteomes" id="UP000287166">
    <property type="component" value="Unassembled WGS sequence"/>
</dbReference>
<feature type="region of interest" description="Disordered" evidence="4">
    <location>
        <begin position="111"/>
        <end position="151"/>
    </location>
</feature>
<keyword evidence="3" id="KW-0862">Zinc</keyword>
<feature type="compositionally biased region" description="Basic residues" evidence="4">
    <location>
        <begin position="293"/>
        <end position="302"/>
    </location>
</feature>
<feature type="compositionally biased region" description="Low complexity" evidence="4">
    <location>
        <begin position="303"/>
        <end position="312"/>
    </location>
</feature>
<feature type="compositionally biased region" description="Low complexity" evidence="4">
    <location>
        <begin position="1"/>
        <end position="16"/>
    </location>
</feature>
<dbReference type="GO" id="GO:0006355">
    <property type="term" value="P:regulation of DNA-templated transcription"/>
    <property type="evidence" value="ECO:0007669"/>
    <property type="project" value="InterPro"/>
</dbReference>
<feature type="compositionally biased region" description="Acidic residues" evidence="4">
    <location>
        <begin position="140"/>
        <end position="151"/>
    </location>
</feature>
<protein>
    <recommendedName>
        <fullName evidence="5">Zinc finger PHD-type domain-containing protein</fullName>
    </recommendedName>
</protein>
<dbReference type="GO" id="GO:0008270">
    <property type="term" value="F:zinc ion binding"/>
    <property type="evidence" value="ECO:0007669"/>
    <property type="project" value="UniProtKB-KW"/>
</dbReference>
<feature type="domain" description="Zinc finger PHD-type" evidence="5">
    <location>
        <begin position="751"/>
        <end position="808"/>
    </location>
</feature>
<feature type="compositionally biased region" description="Basic and acidic residues" evidence="4">
    <location>
        <begin position="634"/>
        <end position="701"/>
    </location>
</feature>
<feature type="region of interest" description="Disordered" evidence="4">
    <location>
        <begin position="622"/>
        <end position="741"/>
    </location>
</feature>
<organism evidence="6 7">
    <name type="scientific">Sparassis crispa</name>
    <dbReference type="NCBI Taxonomy" id="139825"/>
    <lineage>
        <taxon>Eukaryota</taxon>
        <taxon>Fungi</taxon>
        <taxon>Dikarya</taxon>
        <taxon>Basidiomycota</taxon>
        <taxon>Agaricomycotina</taxon>
        <taxon>Agaricomycetes</taxon>
        <taxon>Polyporales</taxon>
        <taxon>Sparassidaceae</taxon>
        <taxon>Sparassis</taxon>
    </lineage>
</organism>
<dbReference type="InterPro" id="IPR001965">
    <property type="entry name" value="Znf_PHD"/>
</dbReference>
<dbReference type="InterPro" id="IPR011011">
    <property type="entry name" value="Znf_FYVE_PHD"/>
</dbReference>
<dbReference type="InterPro" id="IPR019786">
    <property type="entry name" value="Zinc_finger_PHD-type_CS"/>
</dbReference>
<dbReference type="Pfam" id="PF00628">
    <property type="entry name" value="PHD"/>
    <property type="match status" value="1"/>
</dbReference>
<evidence type="ECO:0000256" key="3">
    <source>
        <dbReference type="ARBA" id="ARBA00022833"/>
    </source>
</evidence>
<dbReference type="SMART" id="SM00249">
    <property type="entry name" value="PHD"/>
    <property type="match status" value="1"/>
</dbReference>
<evidence type="ECO:0000256" key="4">
    <source>
        <dbReference type="SAM" id="MobiDB-lite"/>
    </source>
</evidence>